<comment type="caution">
    <text evidence="4">The sequence shown here is derived from an EMBL/GenBank/DDBJ whole genome shotgun (WGS) entry which is preliminary data.</text>
</comment>
<dbReference type="Pfam" id="PF00379">
    <property type="entry name" value="Chitin_bind_4"/>
    <property type="match status" value="1"/>
</dbReference>
<protein>
    <recommendedName>
        <fullName evidence="6">Cuticle protein 6</fullName>
    </recommendedName>
</protein>
<evidence type="ECO:0000256" key="3">
    <source>
        <dbReference type="SAM" id="SignalP"/>
    </source>
</evidence>
<dbReference type="GO" id="GO:0062129">
    <property type="term" value="C:chitin-based extracellular matrix"/>
    <property type="evidence" value="ECO:0007669"/>
    <property type="project" value="TreeGrafter"/>
</dbReference>
<dbReference type="Proteomes" id="UP001432146">
    <property type="component" value="Unassembled WGS sequence"/>
</dbReference>
<dbReference type="EMBL" id="JAWNGG020000166">
    <property type="protein sequence ID" value="KAK9298799.1"/>
    <property type="molecule type" value="Genomic_DNA"/>
</dbReference>
<sequence>MPDRIAMSCVYVLLLFCCLVSSGLAESARPILGYQDSYGQYSFGYSAPGSARSEVRTSNGETRGVYSYIDDAGVIQTTQYTADSKNGFRVTATNLPQAPLPIQRADTPQLEEELAGEENKIGENNVFLRELQPLKKISQTDERAKEEYKINGSNVFLQGRSDTLESKVESTRNENTKASVKTTGSESVPKTIKESTIPVFRISYGNVLLVPSLVQAPTNVKGPSIVPASITLKTNRENEPINKNERMEEQDQPSDLSKEIISPLDTLPLYSDYPTLVKYSAVPSLHYVVYNA</sequence>
<feature type="signal peptide" evidence="3">
    <location>
        <begin position="1"/>
        <end position="25"/>
    </location>
</feature>
<keyword evidence="5" id="KW-1185">Reference proteome</keyword>
<dbReference type="InterPro" id="IPR000618">
    <property type="entry name" value="Insect_cuticle"/>
</dbReference>
<dbReference type="AlphaFoldDB" id="A0AAW0ZNR6"/>
<evidence type="ECO:0000256" key="1">
    <source>
        <dbReference type="PROSITE-ProRule" id="PRU00497"/>
    </source>
</evidence>
<gene>
    <name evidence="4" type="ORF">QLX08_008006</name>
</gene>
<accession>A0AAW0ZNR6</accession>
<evidence type="ECO:0008006" key="6">
    <source>
        <dbReference type="Google" id="ProtNLM"/>
    </source>
</evidence>
<evidence type="ECO:0000313" key="5">
    <source>
        <dbReference type="Proteomes" id="UP001432146"/>
    </source>
</evidence>
<proteinExistence type="predicted"/>
<dbReference type="InterPro" id="IPR050468">
    <property type="entry name" value="Cuticle_Struct_Prot"/>
</dbReference>
<dbReference type="GO" id="GO:0008010">
    <property type="term" value="F:structural constituent of chitin-based larval cuticle"/>
    <property type="evidence" value="ECO:0007669"/>
    <property type="project" value="TreeGrafter"/>
</dbReference>
<feature type="chain" id="PRO_5043934519" description="Cuticle protein 6" evidence="3">
    <location>
        <begin position="26"/>
        <end position="292"/>
    </location>
</feature>
<dbReference type="PANTHER" id="PTHR10380">
    <property type="entry name" value="CUTICLE PROTEIN"/>
    <property type="match status" value="1"/>
</dbReference>
<feature type="region of interest" description="Disordered" evidence="2">
    <location>
        <begin position="237"/>
        <end position="256"/>
    </location>
</feature>
<keyword evidence="3" id="KW-0732">Signal</keyword>
<organism evidence="4 5">
    <name type="scientific">Tetragonisca angustula</name>
    <dbReference type="NCBI Taxonomy" id="166442"/>
    <lineage>
        <taxon>Eukaryota</taxon>
        <taxon>Metazoa</taxon>
        <taxon>Ecdysozoa</taxon>
        <taxon>Arthropoda</taxon>
        <taxon>Hexapoda</taxon>
        <taxon>Insecta</taxon>
        <taxon>Pterygota</taxon>
        <taxon>Neoptera</taxon>
        <taxon>Endopterygota</taxon>
        <taxon>Hymenoptera</taxon>
        <taxon>Apocrita</taxon>
        <taxon>Aculeata</taxon>
        <taxon>Apoidea</taxon>
        <taxon>Anthophila</taxon>
        <taxon>Apidae</taxon>
        <taxon>Tetragonisca</taxon>
    </lineage>
</organism>
<name>A0AAW0ZNR6_9HYME</name>
<reference evidence="4 5" key="1">
    <citation type="submission" date="2024-05" db="EMBL/GenBank/DDBJ databases">
        <title>The nuclear and mitochondrial genome assemblies of Tetragonisca angustula (Apidae: Meliponini), a tiny yet remarkable pollinator in the Neotropics.</title>
        <authorList>
            <person name="Ferrari R."/>
            <person name="Ricardo P.C."/>
            <person name="Dias F.C."/>
            <person name="Araujo N.S."/>
            <person name="Soares D.O."/>
            <person name="Zhou Q.-S."/>
            <person name="Zhu C.-D."/>
            <person name="Coutinho L."/>
            <person name="Airas M.C."/>
            <person name="Batista T.M."/>
        </authorList>
    </citation>
    <scope>NUCLEOTIDE SEQUENCE [LARGE SCALE GENOMIC DNA]</scope>
    <source>
        <strain evidence="4">ASF017062</strain>
        <tissue evidence="4">Abdomen</tissue>
    </source>
</reference>
<keyword evidence="1" id="KW-0193">Cuticle</keyword>
<evidence type="ECO:0000256" key="2">
    <source>
        <dbReference type="SAM" id="MobiDB-lite"/>
    </source>
</evidence>
<dbReference type="PROSITE" id="PS51155">
    <property type="entry name" value="CHIT_BIND_RR_2"/>
    <property type="match status" value="1"/>
</dbReference>
<feature type="compositionally biased region" description="Basic and acidic residues" evidence="2">
    <location>
        <begin position="237"/>
        <end position="249"/>
    </location>
</feature>
<evidence type="ECO:0000313" key="4">
    <source>
        <dbReference type="EMBL" id="KAK9298799.1"/>
    </source>
</evidence>
<dbReference type="PANTHER" id="PTHR10380:SF196">
    <property type="entry name" value="CUTICULAR PROTEIN 72EA"/>
    <property type="match status" value="1"/>
</dbReference>